<dbReference type="PANTHER" id="PTHR11410:SF0">
    <property type="entry name" value="ATP SYNTHASE SUBUNIT A"/>
    <property type="match status" value="1"/>
</dbReference>
<dbReference type="EMBL" id="HE613568">
    <property type="protein sequence ID" value="CCE89250.2"/>
    <property type="molecule type" value="Genomic_DNA"/>
</dbReference>
<keyword evidence="5" id="KW-0138">CF(0)</keyword>
<evidence type="ECO:0000256" key="6">
    <source>
        <dbReference type="ARBA" id="ARBA00022692"/>
    </source>
</evidence>
<comment type="subcellular location">
    <subcellularLocation>
        <location evidence="1">Mitochondrion inner membrane</location>
        <topology evidence="1">Multi-pass membrane protein</topology>
    </subcellularLocation>
</comment>
<evidence type="ECO:0000256" key="3">
    <source>
        <dbReference type="ARBA" id="ARBA00021312"/>
    </source>
</evidence>
<name>L8B998_PHLRA</name>
<dbReference type="GO" id="GO:0046933">
    <property type="term" value="F:proton-transporting ATP synthase activity, rotational mechanism"/>
    <property type="evidence" value="ECO:0007669"/>
    <property type="project" value="TreeGrafter"/>
</dbReference>
<comment type="similarity">
    <text evidence="2">Belongs to the ATPase A chain family.</text>
</comment>
<dbReference type="GO" id="GO:0005743">
    <property type="term" value="C:mitochondrial inner membrane"/>
    <property type="evidence" value="ECO:0007669"/>
    <property type="project" value="UniProtKB-SubCell"/>
</dbReference>
<keyword evidence="7" id="KW-0375">Hydrogen ion transport</keyword>
<dbReference type="SUPFAM" id="SSF81336">
    <property type="entry name" value="F1F0 ATP synthase subunit A"/>
    <property type="match status" value="1"/>
</dbReference>
<accession>L8B998</accession>
<dbReference type="GO" id="GO:0045259">
    <property type="term" value="C:proton-transporting ATP synthase complex"/>
    <property type="evidence" value="ECO:0007669"/>
    <property type="project" value="UniProtKB-KW"/>
</dbReference>
<evidence type="ECO:0000256" key="5">
    <source>
        <dbReference type="ARBA" id="ARBA00022547"/>
    </source>
</evidence>
<dbReference type="PANTHER" id="PTHR11410">
    <property type="entry name" value="ATP SYNTHASE SUBUNIT A"/>
    <property type="match status" value="1"/>
</dbReference>
<keyword evidence="9" id="KW-0406">Ion transport</keyword>
<dbReference type="Pfam" id="PF00119">
    <property type="entry name" value="ATP-synt_A"/>
    <property type="match status" value="1"/>
</dbReference>
<keyword evidence="11" id="KW-0066">ATP synthesis</keyword>
<dbReference type="RefSeq" id="YP_007374972.1">
    <property type="nucleotide sequence ID" value="NC_020148.1"/>
</dbReference>
<dbReference type="InterPro" id="IPR000568">
    <property type="entry name" value="ATP_synth_F0_asu"/>
</dbReference>
<proteinExistence type="inferred from homology"/>
<evidence type="ECO:0000256" key="2">
    <source>
        <dbReference type="ARBA" id="ARBA00006810"/>
    </source>
</evidence>
<evidence type="ECO:0000256" key="10">
    <source>
        <dbReference type="ARBA" id="ARBA00023136"/>
    </source>
</evidence>
<reference evidence="14" key="1">
    <citation type="journal article" date="2014" name="PLoS ONE">
        <title>Mitochondrial Genome of Phlebia radiata Is the Second Largest (156 kbp) among Fungi and Features Signs of Genome Flexibility and Recent Recombination Events.</title>
        <authorList>
            <person name="Salavirta H."/>
            <person name="Oksanen I."/>
            <person name="Kuuskeri J."/>
            <person name="Makela M."/>
            <person name="Laine P."/>
            <person name="Paulin L."/>
            <person name="Lundell T."/>
        </authorList>
    </citation>
    <scope>NUCLEOTIDE SEQUENCE</scope>
    <source>
        <strain evidence="14">79</strain>
    </source>
</reference>
<keyword evidence="10 13" id="KW-0472">Membrane</keyword>
<evidence type="ECO:0000313" key="15">
    <source>
        <dbReference type="EMBL" id="CCF07376.1"/>
    </source>
</evidence>
<dbReference type="AlphaFoldDB" id="L8B998"/>
<feature type="transmembrane region" description="Helical" evidence="13">
    <location>
        <begin position="7"/>
        <end position="29"/>
    </location>
</feature>
<dbReference type="GeneID" id="14469634"/>
<evidence type="ECO:0000256" key="7">
    <source>
        <dbReference type="ARBA" id="ARBA00022781"/>
    </source>
</evidence>
<dbReference type="GeneID" id="14469527"/>
<geneLocation type="mitochondrion" evidence="14"/>
<keyword evidence="14" id="KW-0496">Mitochondrion</keyword>
<evidence type="ECO:0000313" key="14">
    <source>
        <dbReference type="EMBL" id="CCE89250.2"/>
    </source>
</evidence>
<dbReference type="EMBL" id="HE613568">
    <property type="protein sequence ID" value="CCF07376.1"/>
    <property type="molecule type" value="Genomic_DNA"/>
</dbReference>
<organism evidence="14">
    <name type="scientific">Phlebia radiata</name>
    <name type="common">White-rot fungus</name>
    <dbReference type="NCBI Taxonomy" id="5308"/>
    <lineage>
        <taxon>Eukaryota</taxon>
        <taxon>Fungi</taxon>
        <taxon>Dikarya</taxon>
        <taxon>Basidiomycota</taxon>
        <taxon>Agaricomycotina</taxon>
        <taxon>Agaricomycetes</taxon>
        <taxon>Polyporales</taxon>
        <taxon>Meruliaceae</taxon>
        <taxon>Phlebia</taxon>
    </lineage>
</organism>
<protein>
    <recommendedName>
        <fullName evidence="3">ATP synthase subunit a</fullName>
    </recommendedName>
    <alternativeName>
        <fullName evidence="12">F-ATPase protein 6</fullName>
    </alternativeName>
</protein>
<evidence type="ECO:0000256" key="4">
    <source>
        <dbReference type="ARBA" id="ARBA00022448"/>
    </source>
</evidence>
<evidence type="ECO:0000256" key="13">
    <source>
        <dbReference type="SAM" id="Phobius"/>
    </source>
</evidence>
<keyword evidence="8 13" id="KW-1133">Transmembrane helix</keyword>
<evidence type="ECO:0000256" key="12">
    <source>
        <dbReference type="ARBA" id="ARBA00032954"/>
    </source>
</evidence>
<feature type="transmembrane region" description="Helical" evidence="13">
    <location>
        <begin position="35"/>
        <end position="55"/>
    </location>
</feature>
<keyword evidence="6 13" id="KW-0812">Transmembrane</keyword>
<gene>
    <name evidence="14" type="ORF">PRA_mt0188</name>
    <name evidence="15" type="ORF">Pra_mt0308</name>
</gene>
<evidence type="ECO:0000256" key="1">
    <source>
        <dbReference type="ARBA" id="ARBA00004448"/>
    </source>
</evidence>
<evidence type="ECO:0000256" key="9">
    <source>
        <dbReference type="ARBA" id="ARBA00023065"/>
    </source>
</evidence>
<evidence type="ECO:0000256" key="8">
    <source>
        <dbReference type="ARBA" id="ARBA00022989"/>
    </source>
</evidence>
<dbReference type="Gene3D" id="1.20.120.220">
    <property type="entry name" value="ATP synthase, F0 complex, subunit A"/>
    <property type="match status" value="1"/>
</dbReference>
<dbReference type="InterPro" id="IPR035908">
    <property type="entry name" value="F0_ATP_A_sf"/>
</dbReference>
<dbReference type="InterPro" id="IPR045083">
    <property type="entry name" value="ATP_synth_F0_asu_bact/mt"/>
</dbReference>
<dbReference type="RefSeq" id="YP_007374896.1">
    <property type="nucleotide sequence ID" value="NC_020148.1"/>
</dbReference>
<sequence length="62" mass="6808">MKILATFLYKMFGAGLIIAVLTLVPFAIFLAILGLELAVCVIQAYVFSILTCSYIKDAIELH</sequence>
<keyword evidence="4" id="KW-0813">Transport</keyword>
<evidence type="ECO:0000256" key="11">
    <source>
        <dbReference type="ARBA" id="ARBA00023310"/>
    </source>
</evidence>